<proteinExistence type="predicted"/>
<feature type="compositionally biased region" description="Basic and acidic residues" evidence="2">
    <location>
        <begin position="503"/>
        <end position="521"/>
    </location>
</feature>
<dbReference type="Proteomes" id="UP000694402">
    <property type="component" value="Unassembled WGS sequence"/>
</dbReference>
<feature type="compositionally biased region" description="Polar residues" evidence="2">
    <location>
        <begin position="422"/>
        <end position="434"/>
    </location>
</feature>
<accession>A0AAZ3SP12</accession>
<feature type="compositionally biased region" description="Polar residues" evidence="2">
    <location>
        <begin position="442"/>
        <end position="451"/>
    </location>
</feature>
<dbReference type="PANTHER" id="PTHR15107">
    <property type="entry name" value="RETINOBLASTOMA BINDING PROTEIN 8"/>
    <property type="match status" value="1"/>
</dbReference>
<gene>
    <name evidence="4" type="primary">LOC112215986</name>
</gene>
<evidence type="ECO:0000259" key="3">
    <source>
        <dbReference type="Pfam" id="PF10482"/>
    </source>
</evidence>
<evidence type="ECO:0000313" key="5">
    <source>
        <dbReference type="Proteomes" id="UP000694402"/>
    </source>
</evidence>
<feature type="domain" description="DNA endonuclease Ctp1 N-terminal" evidence="3">
    <location>
        <begin position="6"/>
        <end position="124"/>
    </location>
</feature>
<dbReference type="AlphaFoldDB" id="A0AAZ3SP12"/>
<keyword evidence="5" id="KW-1185">Reference proteome</keyword>
<dbReference type="GO" id="GO:0010792">
    <property type="term" value="P:DNA double-strand break processing involved in repair via single-strand annealing"/>
    <property type="evidence" value="ECO:0007669"/>
    <property type="project" value="TreeGrafter"/>
</dbReference>
<sequence length="660" mass="73542">MALEGFNKLFHKLREAHEREVKEWQETFQELNNKNSCETKQMEELFNKNQQLKEHQRLLTENIKQLENRLRAGLCDRCTVTQDVAKRRQQEYETSQIQSLHHISILVGKMNKMKTENQRLQEEVSHLRGAQESQGGHSSSQDATPEVRQSADISPSAVPHATAIRSLSQPPEGATAGLSIVNTEMGHRRSFVADETLLERRHVKGWHGKQSYKSHKPLFMSTPIPQALRPEQSTARGNTGEKRVHSMETIGQQRYPVTPSIPPHLFVLKNTPLPSSPSLSSSSLRGDEKQKCDLVHAPVPYRPFPIKSTHLSVPWPLPEHSDWGTLATSVGDGLVVHPNPNPNLQTFHQQSSSNNQSRGQSTGQAWPKPGKSPAARVQDQDRRGVQHPCRDVLVQPERVFGEGLKGADSPLDLSDPGRFKSSKSPQDSKASPTLQDVYIEGETSNRATRTDSSPQIQASPPSSSSFPPAPPSSSSSTPPSSQQRQSPSDHNLKEGGQSEMVEADGKADKRTGKESKDRKDPVLTISLHPGTEHRDKALCVCVQVHIIIIIHFICAFQDTQGNNKILNINMSITKSSMAHKRSYSFVLNCFCIVAAIKGEADDIRVNHQTNSLNCQTLEFLLLTLLKFNLITLFFFSLPRSGTTSLPQLNFKESHICNHIM</sequence>
<evidence type="ECO:0000256" key="2">
    <source>
        <dbReference type="SAM" id="MobiDB-lite"/>
    </source>
</evidence>
<feature type="compositionally biased region" description="Basic and acidic residues" evidence="2">
    <location>
        <begin position="378"/>
        <end position="390"/>
    </location>
</feature>
<dbReference type="Ensembl" id="ENSOTST00005130991.1">
    <property type="protein sequence ID" value="ENSOTSP00005154779.1"/>
    <property type="gene ID" value="ENSOTSG00005009535.2"/>
</dbReference>
<evidence type="ECO:0000256" key="1">
    <source>
        <dbReference type="SAM" id="Coils"/>
    </source>
</evidence>
<protein>
    <recommendedName>
        <fullName evidence="3">DNA endonuclease Ctp1 N-terminal domain-containing protein</fullName>
    </recommendedName>
</protein>
<evidence type="ECO:0000313" key="4">
    <source>
        <dbReference type="Ensembl" id="ENSOTSP00005154779.1"/>
    </source>
</evidence>
<dbReference type="GeneTree" id="ENSGT00530000063835"/>
<feature type="compositionally biased region" description="Low complexity" evidence="2">
    <location>
        <begin position="452"/>
        <end position="488"/>
    </location>
</feature>
<reference evidence="5" key="1">
    <citation type="journal article" date="2018" name="PLoS ONE">
        <title>Chinook salmon (Oncorhynchus tshawytscha) genome and transcriptome.</title>
        <authorList>
            <person name="Christensen K.A."/>
            <person name="Leong J.S."/>
            <person name="Sakhrani D."/>
            <person name="Biagi C.A."/>
            <person name="Minkley D.R."/>
            <person name="Withler R.E."/>
            <person name="Rondeau E.B."/>
            <person name="Koop B.F."/>
            <person name="Devlin R.H."/>
        </authorList>
    </citation>
    <scope>NUCLEOTIDE SEQUENCE [LARGE SCALE GENOMIC DNA]</scope>
</reference>
<feature type="compositionally biased region" description="Polar residues" evidence="2">
    <location>
        <begin position="131"/>
        <end position="143"/>
    </location>
</feature>
<dbReference type="PANTHER" id="PTHR15107:SF3">
    <property type="entry name" value="RBBP8 N-TERMINAL-LIKE PROTEIN"/>
    <property type="match status" value="1"/>
</dbReference>
<reference evidence="4" key="2">
    <citation type="submission" date="2025-08" db="UniProtKB">
        <authorList>
            <consortium name="Ensembl"/>
        </authorList>
    </citation>
    <scope>IDENTIFICATION</scope>
</reference>
<reference evidence="4" key="3">
    <citation type="submission" date="2025-09" db="UniProtKB">
        <authorList>
            <consortium name="Ensembl"/>
        </authorList>
    </citation>
    <scope>IDENTIFICATION</scope>
</reference>
<name>A0AAZ3SP12_ONCTS</name>
<feature type="region of interest" description="Disordered" evidence="2">
    <location>
        <begin position="117"/>
        <end position="160"/>
    </location>
</feature>
<organism evidence="4 5">
    <name type="scientific">Oncorhynchus tshawytscha</name>
    <name type="common">Chinook salmon</name>
    <name type="synonym">Salmo tshawytscha</name>
    <dbReference type="NCBI Taxonomy" id="74940"/>
    <lineage>
        <taxon>Eukaryota</taxon>
        <taxon>Metazoa</taxon>
        <taxon>Chordata</taxon>
        <taxon>Craniata</taxon>
        <taxon>Vertebrata</taxon>
        <taxon>Euteleostomi</taxon>
        <taxon>Actinopterygii</taxon>
        <taxon>Neopterygii</taxon>
        <taxon>Teleostei</taxon>
        <taxon>Protacanthopterygii</taxon>
        <taxon>Salmoniformes</taxon>
        <taxon>Salmonidae</taxon>
        <taxon>Salmoninae</taxon>
        <taxon>Oncorhynchus</taxon>
    </lineage>
</organism>
<dbReference type="Pfam" id="PF10482">
    <property type="entry name" value="CtIP_N"/>
    <property type="match status" value="1"/>
</dbReference>
<dbReference type="InterPro" id="IPR033316">
    <property type="entry name" value="RBBP8-like"/>
</dbReference>
<feature type="region of interest" description="Disordered" evidence="2">
    <location>
        <begin position="333"/>
        <end position="527"/>
    </location>
</feature>
<keyword evidence="1" id="KW-0175">Coiled coil</keyword>
<feature type="compositionally biased region" description="Low complexity" evidence="2">
    <location>
        <begin position="349"/>
        <end position="364"/>
    </location>
</feature>
<feature type="coiled-coil region" evidence="1">
    <location>
        <begin position="14"/>
        <end position="69"/>
    </location>
</feature>
<dbReference type="GO" id="GO:0003684">
    <property type="term" value="F:damaged DNA binding"/>
    <property type="evidence" value="ECO:0007669"/>
    <property type="project" value="TreeGrafter"/>
</dbReference>
<dbReference type="InterPro" id="IPR019518">
    <property type="entry name" value="CtIP_N"/>
</dbReference>
<feature type="compositionally biased region" description="Basic and acidic residues" evidence="2">
    <location>
        <begin position="117"/>
        <end position="126"/>
    </location>
</feature>